<evidence type="ECO:0000313" key="4">
    <source>
        <dbReference type="Proteomes" id="UP000054558"/>
    </source>
</evidence>
<dbReference type="PANTHER" id="PTHR47481">
    <property type="match status" value="1"/>
</dbReference>
<evidence type="ECO:0000313" key="3">
    <source>
        <dbReference type="EMBL" id="GAQ92754.1"/>
    </source>
</evidence>
<dbReference type="STRING" id="105231.A0A1Y1IPY0"/>
<gene>
    <name evidence="3" type="ORF">KFL_011220030</name>
</gene>
<dbReference type="InterPro" id="IPR054722">
    <property type="entry name" value="PolX-like_BBD"/>
</dbReference>
<feature type="compositionally biased region" description="Low complexity" evidence="1">
    <location>
        <begin position="370"/>
        <end position="382"/>
    </location>
</feature>
<feature type="domain" description="Retrovirus-related Pol polyprotein from transposon TNT 1-94-like beta-barrel" evidence="2">
    <location>
        <begin position="239"/>
        <end position="294"/>
    </location>
</feature>
<evidence type="ECO:0000259" key="2">
    <source>
        <dbReference type="Pfam" id="PF22936"/>
    </source>
</evidence>
<evidence type="ECO:0000256" key="1">
    <source>
        <dbReference type="SAM" id="MobiDB-lite"/>
    </source>
</evidence>
<feature type="region of interest" description="Disordered" evidence="1">
    <location>
        <begin position="370"/>
        <end position="440"/>
    </location>
</feature>
<dbReference type="Proteomes" id="UP000054558">
    <property type="component" value="Unassembled WGS sequence"/>
</dbReference>
<dbReference type="OrthoDB" id="5920561at2759"/>
<reference evidence="3 4" key="1">
    <citation type="journal article" date="2014" name="Nat. Commun.">
        <title>Klebsormidium flaccidum genome reveals primary factors for plant terrestrial adaptation.</title>
        <authorList>
            <person name="Hori K."/>
            <person name="Maruyama F."/>
            <person name="Fujisawa T."/>
            <person name="Togashi T."/>
            <person name="Yamamoto N."/>
            <person name="Seo M."/>
            <person name="Sato S."/>
            <person name="Yamada T."/>
            <person name="Mori H."/>
            <person name="Tajima N."/>
            <person name="Moriyama T."/>
            <person name="Ikeuchi M."/>
            <person name="Watanabe M."/>
            <person name="Wada H."/>
            <person name="Kobayashi K."/>
            <person name="Saito M."/>
            <person name="Masuda T."/>
            <person name="Sasaki-Sekimoto Y."/>
            <person name="Mashiguchi K."/>
            <person name="Awai K."/>
            <person name="Shimojima M."/>
            <person name="Masuda S."/>
            <person name="Iwai M."/>
            <person name="Nobusawa T."/>
            <person name="Narise T."/>
            <person name="Kondo S."/>
            <person name="Saito H."/>
            <person name="Sato R."/>
            <person name="Murakawa M."/>
            <person name="Ihara Y."/>
            <person name="Oshima-Yamada Y."/>
            <person name="Ohtaka K."/>
            <person name="Satoh M."/>
            <person name="Sonobe K."/>
            <person name="Ishii M."/>
            <person name="Ohtani R."/>
            <person name="Kanamori-Sato M."/>
            <person name="Honoki R."/>
            <person name="Miyazaki D."/>
            <person name="Mochizuki H."/>
            <person name="Umetsu J."/>
            <person name="Higashi K."/>
            <person name="Shibata D."/>
            <person name="Kamiya Y."/>
            <person name="Sato N."/>
            <person name="Nakamura Y."/>
            <person name="Tabata S."/>
            <person name="Ida S."/>
            <person name="Kurokawa K."/>
            <person name="Ohta H."/>
        </authorList>
    </citation>
    <scope>NUCLEOTIDE SEQUENCE [LARGE SCALE GENOMIC DNA]</scope>
    <source>
        <strain evidence="3 4">NIES-2285</strain>
    </source>
</reference>
<dbReference type="PANTHER" id="PTHR47481:SF7">
    <property type="entry name" value="CCHC-TYPE DOMAIN-CONTAINING PROTEIN"/>
    <property type="match status" value="1"/>
</dbReference>
<keyword evidence="4" id="KW-1185">Reference proteome</keyword>
<accession>A0A1Y1IPY0</accession>
<protein>
    <recommendedName>
        <fullName evidence="2">Retrovirus-related Pol polyprotein from transposon TNT 1-94-like beta-barrel domain-containing protein</fullName>
    </recommendedName>
</protein>
<dbReference type="Pfam" id="PF22936">
    <property type="entry name" value="Pol_BBD"/>
    <property type="match status" value="1"/>
</dbReference>
<organism evidence="3 4">
    <name type="scientific">Klebsormidium nitens</name>
    <name type="common">Green alga</name>
    <name type="synonym">Ulothrix nitens</name>
    <dbReference type="NCBI Taxonomy" id="105231"/>
    <lineage>
        <taxon>Eukaryota</taxon>
        <taxon>Viridiplantae</taxon>
        <taxon>Streptophyta</taxon>
        <taxon>Klebsormidiophyceae</taxon>
        <taxon>Klebsormidiales</taxon>
        <taxon>Klebsormidiaceae</taxon>
        <taxon>Klebsormidium</taxon>
    </lineage>
</organism>
<dbReference type="OMA" id="FCENEPR"/>
<feature type="compositionally biased region" description="Basic residues" evidence="1">
    <location>
        <begin position="431"/>
        <end position="440"/>
    </location>
</feature>
<proteinExistence type="predicted"/>
<sequence>MAGIDKIVIPQLGGENWSVWRAKFRALLEYKGLYVVIEQPDPVEGRKASGQAKALMNLHTQDAYVKLFIGESTAAKAWKKLEENFEKTSNARVVQLRKKLTSLTLTREKSIAEYVGEFREIQVDLETAGQTVSEVELAIHALNGLPKEYATLVEVLELSEEELTLDTIQLMQKEQKLKLEEKLGTPEKENSMGNAFVANRERPRGGAKGGGEDRPDRKEFAGVAFMAWRKEARLPADVWLVDSGSTQHITGDKRQFASYERLARTETIEGLGGEALTAVGIGQVVLECETPNGTGKTERRFGKVAPKPEMRVEKKQAEVRPVKVIEVDLESGDESDNGVKETQSVDVSVGKMETPTEKKTEKHCATEAVGAGAEGVEATTAERVGARINRKDKVESEKMMSPEMDGKRYPERTRVPPGEDRKGETGWVTPKAKKRAGRKG</sequence>
<dbReference type="AlphaFoldDB" id="A0A1Y1IPY0"/>
<feature type="compositionally biased region" description="Basic and acidic residues" evidence="1">
    <location>
        <begin position="389"/>
        <end position="424"/>
    </location>
</feature>
<dbReference type="Pfam" id="PF14223">
    <property type="entry name" value="Retrotran_gag_2"/>
    <property type="match status" value="1"/>
</dbReference>
<dbReference type="EMBL" id="DF238071">
    <property type="protein sequence ID" value="GAQ92754.1"/>
    <property type="molecule type" value="Genomic_DNA"/>
</dbReference>
<name>A0A1Y1IPY0_KLENI</name>